<dbReference type="Pfam" id="PF07510">
    <property type="entry name" value="GmrSD_C"/>
    <property type="match status" value="1"/>
</dbReference>
<evidence type="ECO:0000259" key="1">
    <source>
        <dbReference type="Pfam" id="PF03235"/>
    </source>
</evidence>
<sequence>MNINPESKPISEIFPIEGKFIYNIPIYQRNYSWNNYNIEEIYNDVMNEEAGYYIGNLLVTRIPHTPNEFDVVDGQQRLTTIALFFLAIHEELTNIRDRYIDANKTSKLGEIFALQADIARKLRTSEGDPRLRLLDQDAEIFKNYLQVLDDKPKGRFGNRTFGKRYKFIQDLIGEKEESGGIDKLSKINEFYHKLNNVELLRITVNDLTDAFSVFTSLNAKGLPLTLIDLLKSYYLSEAVQHFSEKDALEEWNKLISIFSNDGEPNSTAVTQFLQNNYDAFEGEGTSSITKHASLRKYEKLFNNNGYRYMNTLIINARIFSTIIPKIKNDQDIKYGEELETTISKLSKLETSPVYPIMIYLLKELHQENISEETVESVFNYLVNFYVRRNIVLKPKSSNIRSKTIQVVRLLQKENNLDDISLSVTQNILDKISPSDGDFLSALKGSVYDISPQTVRFVLIELERKHGRYFNKQNQENFDQYESNGKPVWSLEHILPQNLNLKDSWKEMISPENNDLASNLQKENMHRFGNLTLTAYNPELSDKDFVYKRDYRHKDSSEYTGLRTKLFLNESITREGEKIETKDTWTIEDISDRTEKLANLILQEFPLD</sequence>
<protein>
    <recommendedName>
        <fullName evidence="5">DUF262 domain-containing protein</fullName>
    </recommendedName>
</protein>
<reference evidence="4" key="1">
    <citation type="journal article" date="2019" name="Int. J. Syst. Evol. Microbiol.">
        <title>The Global Catalogue of Microorganisms (GCM) 10K type strain sequencing project: providing services to taxonomists for standard genome sequencing and annotation.</title>
        <authorList>
            <consortium name="The Broad Institute Genomics Platform"/>
            <consortium name="The Broad Institute Genome Sequencing Center for Infectious Disease"/>
            <person name="Wu L."/>
            <person name="Ma J."/>
        </authorList>
    </citation>
    <scope>NUCLEOTIDE SEQUENCE [LARGE SCALE GENOMIC DNA]</scope>
    <source>
        <strain evidence="4">CGMCC 1.7693</strain>
    </source>
</reference>
<evidence type="ECO:0000313" key="3">
    <source>
        <dbReference type="EMBL" id="GGP11247.1"/>
    </source>
</evidence>
<feature type="domain" description="GmrSD restriction endonucleases C-terminal" evidence="2">
    <location>
        <begin position="433"/>
        <end position="598"/>
    </location>
</feature>
<dbReference type="Pfam" id="PF03235">
    <property type="entry name" value="GmrSD_N"/>
    <property type="match status" value="1"/>
</dbReference>
<name>A0ABQ2NV31_9BACI</name>
<organism evidence="3 4">
    <name type="scientific">Oceanobacillus neutriphilus</name>
    <dbReference type="NCBI Taxonomy" id="531815"/>
    <lineage>
        <taxon>Bacteria</taxon>
        <taxon>Bacillati</taxon>
        <taxon>Bacillota</taxon>
        <taxon>Bacilli</taxon>
        <taxon>Bacillales</taxon>
        <taxon>Bacillaceae</taxon>
        <taxon>Oceanobacillus</taxon>
    </lineage>
</organism>
<dbReference type="InterPro" id="IPR004919">
    <property type="entry name" value="GmrSD_N"/>
</dbReference>
<evidence type="ECO:0000313" key="4">
    <source>
        <dbReference type="Proteomes" id="UP000641206"/>
    </source>
</evidence>
<dbReference type="RefSeq" id="WP_188734551.1">
    <property type="nucleotide sequence ID" value="NZ_BMLW01000006.1"/>
</dbReference>
<comment type="caution">
    <text evidence="3">The sequence shown here is derived from an EMBL/GenBank/DDBJ whole genome shotgun (WGS) entry which is preliminary data.</text>
</comment>
<dbReference type="PANTHER" id="PTHR35149">
    <property type="entry name" value="SLL5132 PROTEIN"/>
    <property type="match status" value="1"/>
</dbReference>
<dbReference type="PANTHER" id="PTHR35149:SF1">
    <property type="entry name" value="DUF5655 DOMAIN-CONTAINING PROTEIN"/>
    <property type="match status" value="1"/>
</dbReference>
<gene>
    <name evidence="3" type="ORF">GCM10011346_22650</name>
</gene>
<evidence type="ECO:0000259" key="2">
    <source>
        <dbReference type="Pfam" id="PF07510"/>
    </source>
</evidence>
<dbReference type="EMBL" id="BMLW01000006">
    <property type="protein sequence ID" value="GGP11247.1"/>
    <property type="molecule type" value="Genomic_DNA"/>
</dbReference>
<dbReference type="InterPro" id="IPR011089">
    <property type="entry name" value="GmrSD_C"/>
</dbReference>
<feature type="domain" description="GmrSD restriction endonucleases N-terminal" evidence="1">
    <location>
        <begin position="20"/>
        <end position="235"/>
    </location>
</feature>
<keyword evidence="4" id="KW-1185">Reference proteome</keyword>
<accession>A0ABQ2NV31</accession>
<proteinExistence type="predicted"/>
<dbReference type="Proteomes" id="UP000641206">
    <property type="component" value="Unassembled WGS sequence"/>
</dbReference>
<evidence type="ECO:0008006" key="5">
    <source>
        <dbReference type="Google" id="ProtNLM"/>
    </source>
</evidence>